<organism evidence="1 2">
    <name type="scientific">Tetracentron sinense</name>
    <name type="common">Spur-leaf</name>
    <dbReference type="NCBI Taxonomy" id="13715"/>
    <lineage>
        <taxon>Eukaryota</taxon>
        <taxon>Viridiplantae</taxon>
        <taxon>Streptophyta</taxon>
        <taxon>Embryophyta</taxon>
        <taxon>Tracheophyta</taxon>
        <taxon>Spermatophyta</taxon>
        <taxon>Magnoliopsida</taxon>
        <taxon>Trochodendrales</taxon>
        <taxon>Trochodendraceae</taxon>
        <taxon>Tetracentron</taxon>
    </lineage>
</organism>
<reference evidence="1 2" key="1">
    <citation type="submission" date="2020-04" db="EMBL/GenBank/DDBJ databases">
        <title>Plant Genome Project.</title>
        <authorList>
            <person name="Zhang R.-G."/>
        </authorList>
    </citation>
    <scope>NUCLEOTIDE SEQUENCE [LARGE SCALE GENOMIC DNA]</scope>
    <source>
        <strain evidence="1">YNK0</strain>
        <tissue evidence="1">Leaf</tissue>
    </source>
</reference>
<dbReference type="EMBL" id="JABCRI010000547">
    <property type="protein sequence ID" value="KAF8369732.1"/>
    <property type="molecule type" value="Genomic_DNA"/>
</dbReference>
<gene>
    <name evidence="1" type="ORF">HHK36_032245</name>
</gene>
<name>A0A834Y5H0_TETSI</name>
<evidence type="ECO:0000313" key="1">
    <source>
        <dbReference type="EMBL" id="KAF8369732.1"/>
    </source>
</evidence>
<sequence>MEEDPAIQWSCGEYYHNKFYMIGSSSPPLLPYKRSKGNSKLVEDMVRSEPDSSTIKQPKDMSKNTYMDQRKRDILFYISKERCLRPEEELYYGLQDENLDFFHDTFMVAAKVQHIAAATGMLRRKIMKPDSTSASSSSNACNDVDEALDLSASRGNLNL</sequence>
<proteinExistence type="predicted"/>
<dbReference type="Proteomes" id="UP000655225">
    <property type="component" value="Unassembled WGS sequence"/>
</dbReference>
<protein>
    <submittedName>
        <fullName evidence="1">Uncharacterized protein</fullName>
    </submittedName>
</protein>
<accession>A0A834Y5H0</accession>
<evidence type="ECO:0000313" key="2">
    <source>
        <dbReference type="Proteomes" id="UP000655225"/>
    </source>
</evidence>
<dbReference type="AlphaFoldDB" id="A0A834Y5H0"/>
<comment type="caution">
    <text evidence="1">The sequence shown here is derived from an EMBL/GenBank/DDBJ whole genome shotgun (WGS) entry which is preliminary data.</text>
</comment>
<keyword evidence="2" id="KW-1185">Reference proteome</keyword>